<dbReference type="GeneID" id="36020802"/>
<dbReference type="RefSeq" id="WP_020328389.1">
    <property type="nucleotide sequence ID" value="NZ_AP028129.1"/>
</dbReference>
<dbReference type="Pfam" id="PF06945">
    <property type="entry name" value="DUF1289"/>
    <property type="match status" value="1"/>
</dbReference>
<sequence length="65" mass="7362">MASTESESAVPSPCIRNCCLDDNDVCLGCFRTLEEILAWTRSSEPEKAEILLRCAARKRAKFNRR</sequence>
<proteinExistence type="predicted"/>
<organism evidence="1 2">
    <name type="scientific">Vibrio fluvialis</name>
    <dbReference type="NCBI Taxonomy" id="676"/>
    <lineage>
        <taxon>Bacteria</taxon>
        <taxon>Pseudomonadati</taxon>
        <taxon>Pseudomonadota</taxon>
        <taxon>Gammaproteobacteria</taxon>
        <taxon>Vibrionales</taxon>
        <taxon>Vibrionaceae</taxon>
        <taxon>Vibrio</taxon>
    </lineage>
</organism>
<dbReference type="Proteomes" id="UP000057088">
    <property type="component" value="Chromosome 1"/>
</dbReference>
<keyword evidence="2" id="KW-1185">Reference proteome</keyword>
<dbReference type="PANTHER" id="PTHR35175:SF2">
    <property type="entry name" value="DUF1289 DOMAIN-CONTAINING PROTEIN"/>
    <property type="match status" value="1"/>
</dbReference>
<dbReference type="PANTHER" id="PTHR35175">
    <property type="entry name" value="DUF1289 DOMAIN-CONTAINING PROTEIN"/>
    <property type="match status" value="1"/>
</dbReference>
<dbReference type="InterPro" id="IPR010710">
    <property type="entry name" value="DUF1289"/>
</dbReference>
<reference evidence="2" key="1">
    <citation type="submission" date="2015-12" db="EMBL/GenBank/DDBJ databases">
        <title>FDA dAtabase for Regulatory Grade micrObial Sequences (FDA-ARGOS): Supporting development and validation of Infectious Disease Dx tests.</title>
        <authorList>
            <person name="Hoffmann M."/>
            <person name="Allard M."/>
            <person name="Evans P."/>
            <person name="Brown E."/>
            <person name="Tallon L.J."/>
            <person name="Sadzewicz L."/>
            <person name="Sengamalay N."/>
            <person name="Ott S."/>
            <person name="Godinez A."/>
            <person name="Nagaraj S."/>
            <person name="Vyas G."/>
            <person name="Aluvathingal J."/>
            <person name="Nadendla S."/>
            <person name="Geyer C."/>
            <person name="Sichtig H."/>
        </authorList>
    </citation>
    <scope>NUCLEOTIDE SEQUENCE [LARGE SCALE GENOMIC DNA]</scope>
    <source>
        <strain evidence="2">ATCC 33809</strain>
    </source>
</reference>
<dbReference type="EMBL" id="CP014034">
    <property type="protein sequence ID" value="AUV47399.1"/>
    <property type="molecule type" value="Genomic_DNA"/>
</dbReference>
<evidence type="ECO:0000313" key="1">
    <source>
        <dbReference type="EMBL" id="AUV47399.1"/>
    </source>
</evidence>
<gene>
    <name evidence="1" type="ORF">AL536_22475</name>
</gene>
<protein>
    <submittedName>
        <fullName evidence="1">DUF1289 domain-containing protein</fullName>
    </submittedName>
</protein>
<accession>A0ABM6RLT3</accession>
<name>A0ABM6RLT3_VIBFL</name>
<evidence type="ECO:0000313" key="2">
    <source>
        <dbReference type="Proteomes" id="UP000057088"/>
    </source>
</evidence>